<evidence type="ECO:0000313" key="2">
    <source>
        <dbReference type="Proteomes" id="UP000016936"/>
    </source>
</evidence>
<accession>M2U1H9</accession>
<dbReference type="EMBL" id="KB445575">
    <property type="protein sequence ID" value="EMD92409.1"/>
    <property type="molecule type" value="Genomic_DNA"/>
</dbReference>
<reference evidence="2" key="2">
    <citation type="journal article" date="2013" name="PLoS Genet.">
        <title>Comparative genome structure, secondary metabolite, and effector coding capacity across Cochliobolus pathogens.</title>
        <authorList>
            <person name="Condon B.J."/>
            <person name="Leng Y."/>
            <person name="Wu D."/>
            <person name="Bushley K.E."/>
            <person name="Ohm R.A."/>
            <person name="Otillar R."/>
            <person name="Martin J."/>
            <person name="Schackwitz W."/>
            <person name="Grimwood J."/>
            <person name="MohdZainudin N."/>
            <person name="Xue C."/>
            <person name="Wang R."/>
            <person name="Manning V.A."/>
            <person name="Dhillon B."/>
            <person name="Tu Z.J."/>
            <person name="Steffenson B.J."/>
            <person name="Salamov A."/>
            <person name="Sun H."/>
            <person name="Lowry S."/>
            <person name="LaButti K."/>
            <person name="Han J."/>
            <person name="Copeland A."/>
            <person name="Lindquist E."/>
            <person name="Barry K."/>
            <person name="Schmutz J."/>
            <person name="Baker S.E."/>
            <person name="Ciuffetti L.M."/>
            <person name="Grigoriev I.V."/>
            <person name="Zhong S."/>
            <person name="Turgeon B.G."/>
        </authorList>
    </citation>
    <scope>NUCLEOTIDE SEQUENCE [LARGE SCALE GENOMIC DNA]</scope>
    <source>
        <strain evidence="2">C5 / ATCC 48332 / race O</strain>
    </source>
</reference>
<organism evidence="1 2">
    <name type="scientific">Cochliobolus heterostrophus (strain C5 / ATCC 48332 / race O)</name>
    <name type="common">Southern corn leaf blight fungus</name>
    <name type="synonym">Bipolaris maydis</name>
    <dbReference type="NCBI Taxonomy" id="701091"/>
    <lineage>
        <taxon>Eukaryota</taxon>
        <taxon>Fungi</taxon>
        <taxon>Dikarya</taxon>
        <taxon>Ascomycota</taxon>
        <taxon>Pezizomycotina</taxon>
        <taxon>Dothideomycetes</taxon>
        <taxon>Pleosporomycetidae</taxon>
        <taxon>Pleosporales</taxon>
        <taxon>Pleosporineae</taxon>
        <taxon>Pleosporaceae</taxon>
        <taxon>Bipolaris</taxon>
    </lineage>
</organism>
<keyword evidence="2" id="KW-1185">Reference proteome</keyword>
<dbReference type="Proteomes" id="UP000016936">
    <property type="component" value="Unassembled WGS sequence"/>
</dbReference>
<proteinExistence type="predicted"/>
<dbReference type="OrthoDB" id="3689759at2759"/>
<dbReference type="AlphaFoldDB" id="M2U1H9"/>
<feature type="non-terminal residue" evidence="1">
    <location>
        <position position="58"/>
    </location>
</feature>
<dbReference type="HOGENOM" id="CLU_202715_0_0_1"/>
<reference evidence="1 2" key="1">
    <citation type="journal article" date="2012" name="PLoS Pathog.">
        <title>Diverse lifestyles and strategies of plant pathogenesis encoded in the genomes of eighteen Dothideomycetes fungi.</title>
        <authorList>
            <person name="Ohm R.A."/>
            <person name="Feau N."/>
            <person name="Henrissat B."/>
            <person name="Schoch C.L."/>
            <person name="Horwitz B.A."/>
            <person name="Barry K.W."/>
            <person name="Condon B.J."/>
            <person name="Copeland A.C."/>
            <person name="Dhillon B."/>
            <person name="Glaser F."/>
            <person name="Hesse C.N."/>
            <person name="Kosti I."/>
            <person name="LaButti K."/>
            <person name="Lindquist E.A."/>
            <person name="Lucas S."/>
            <person name="Salamov A.A."/>
            <person name="Bradshaw R.E."/>
            <person name="Ciuffetti L."/>
            <person name="Hamelin R.C."/>
            <person name="Kema G.H.J."/>
            <person name="Lawrence C."/>
            <person name="Scott J.A."/>
            <person name="Spatafora J.W."/>
            <person name="Turgeon B.G."/>
            <person name="de Wit P.J.G.M."/>
            <person name="Zhong S."/>
            <person name="Goodwin S.B."/>
            <person name="Grigoriev I.V."/>
        </authorList>
    </citation>
    <scope>NUCLEOTIDE SEQUENCE [LARGE SCALE GENOMIC DNA]</scope>
    <source>
        <strain evidence="2">C5 / ATCC 48332 / race O</strain>
    </source>
</reference>
<evidence type="ECO:0000313" key="1">
    <source>
        <dbReference type="EMBL" id="EMD92409.1"/>
    </source>
</evidence>
<name>M2U1H9_COCH5</name>
<gene>
    <name evidence="1" type="ORF">COCHEDRAFT_1021205</name>
</gene>
<sequence length="58" mass="6170">MGAQWLDNVSGVDKALLAPAIRPSANIQQARFAAIAGVCDRSIEKMAELKGRSAQKSE</sequence>
<protein>
    <submittedName>
        <fullName evidence="1">Uncharacterized protein</fullName>
    </submittedName>
</protein>